<dbReference type="EMBL" id="LTBA01000021">
    <property type="protein sequence ID" value="KYH34262.1"/>
    <property type="molecule type" value="Genomic_DNA"/>
</dbReference>
<comment type="caution">
    <text evidence="2">The sequence shown here is derived from an EMBL/GenBank/DDBJ whole genome shotgun (WGS) entry which is preliminary data.</text>
</comment>
<evidence type="ECO:0000313" key="2">
    <source>
        <dbReference type="EMBL" id="KYH34262.1"/>
    </source>
</evidence>
<sequence length="76" mass="7962">MAVNSTKVGSELKVTMVVGVDSKGNDKLATKTIGSIKLDANDDNVFAVANAIANVKAYPIVSVHKEDSFVLANQQA</sequence>
<feature type="domain" description="DUF1659" evidence="1">
    <location>
        <begin position="2"/>
        <end position="72"/>
    </location>
</feature>
<reference evidence="2 3" key="1">
    <citation type="submission" date="2016-02" db="EMBL/GenBank/DDBJ databases">
        <title>Genome sequence of Clostridium tepidiprofundi DSM 19306.</title>
        <authorList>
            <person name="Poehlein A."/>
            <person name="Daniel R."/>
        </authorList>
    </citation>
    <scope>NUCLEOTIDE SEQUENCE [LARGE SCALE GENOMIC DNA]</scope>
    <source>
        <strain evidence="2 3">DSM 19306</strain>
    </source>
</reference>
<dbReference type="PATRIC" id="fig|1121338.3.peg.1881"/>
<dbReference type="RefSeq" id="WP_066825711.1">
    <property type="nucleotide sequence ID" value="NZ_LTBA01000021.1"/>
</dbReference>
<dbReference type="Pfam" id="PF07872">
    <property type="entry name" value="DUF1659"/>
    <property type="match status" value="1"/>
</dbReference>
<keyword evidence="3" id="KW-1185">Reference proteome</keyword>
<dbReference type="Proteomes" id="UP000075531">
    <property type="component" value="Unassembled WGS sequence"/>
</dbReference>
<dbReference type="InterPro" id="IPR012454">
    <property type="entry name" value="DUF1659"/>
</dbReference>
<gene>
    <name evidence="2" type="ORF">CLTEP_18370</name>
</gene>
<protein>
    <recommendedName>
        <fullName evidence="1">DUF1659 domain-containing protein</fullName>
    </recommendedName>
</protein>
<evidence type="ECO:0000259" key="1">
    <source>
        <dbReference type="Pfam" id="PF07872"/>
    </source>
</evidence>
<dbReference type="OrthoDB" id="48766at2"/>
<dbReference type="STRING" id="1121338.CLTEP_18370"/>
<proteinExistence type="predicted"/>
<organism evidence="2 3">
    <name type="scientific">Clostridium tepidiprofundi DSM 19306</name>
    <dbReference type="NCBI Taxonomy" id="1121338"/>
    <lineage>
        <taxon>Bacteria</taxon>
        <taxon>Bacillati</taxon>
        <taxon>Bacillota</taxon>
        <taxon>Clostridia</taxon>
        <taxon>Eubacteriales</taxon>
        <taxon>Clostridiaceae</taxon>
        <taxon>Clostridium</taxon>
    </lineage>
</organism>
<name>A0A151B3D2_9CLOT</name>
<evidence type="ECO:0000313" key="3">
    <source>
        <dbReference type="Proteomes" id="UP000075531"/>
    </source>
</evidence>
<dbReference type="AlphaFoldDB" id="A0A151B3D2"/>
<accession>A0A151B3D2</accession>